<protein>
    <submittedName>
        <fullName evidence="3">TMF family protein</fullName>
    </submittedName>
</protein>
<accession>A0A6M0IPL5</accession>
<feature type="chain" id="PRO_5027011253" evidence="2">
    <location>
        <begin position="22"/>
        <end position="459"/>
    </location>
</feature>
<sequence length="459" mass="48734">MRHNIYSFLSVLCVLIVQVQAIGQTIDVPTGSPLTINGNLNLPTGFSLQYNAQTILRGPAAGSFNTYLGIESGNSTQGTQNTFIGYQSGYSNTAGANTFLGFQAGRTNTSGTANVFIGSQAGYTNTTGTGNMFLGQQAGYNSTASYNLFMGNSSGSTNTTGLGNTAIGDGSLLRNSVGTHNVAIGRFAGVESRNDENTFIGFAADVTPDTPNLTNATAIGARARVSQSNSIVLGANANVGIGTGAPTAKLHITTGVTGTSGLRLQNLTSSNTASVTNQTKFLTVDGNGNVILGSLNGSAREGASDALWQRKGSFLQSTNGESIIIGQGVDKTPTDYNLFVSKGILTEKVKVAVKNTNEWSDKVFEKNYPLKSLKEVELHIKKNGHLPGVPSAVEMVEQGNDLHKTDTKLLEKIEELTLYTIQLAKDNQKQSRSLQILKRQHQAEINELKQLIRQSRNKK</sequence>
<dbReference type="RefSeq" id="WP_164041349.1">
    <property type="nucleotide sequence ID" value="NZ_JAAGNZ010000002.1"/>
</dbReference>
<keyword evidence="2" id="KW-0732">Signal</keyword>
<gene>
    <name evidence="3" type="ORF">GK091_18345</name>
</gene>
<reference evidence="3 4" key="1">
    <citation type="submission" date="2020-02" db="EMBL/GenBank/DDBJ databases">
        <title>Draft genome sequence of two Spirosoma agri KCTC 52727 and Spirosoma terrae KCTC 52035.</title>
        <authorList>
            <person name="Rojas J."/>
            <person name="Ambika Manirajan B."/>
            <person name="Ratering S."/>
            <person name="Suarez C."/>
            <person name="Schnell S."/>
        </authorList>
    </citation>
    <scope>NUCLEOTIDE SEQUENCE [LARGE SCALE GENOMIC DNA]</scope>
    <source>
        <strain evidence="3 4">KCTC 52727</strain>
    </source>
</reference>
<keyword evidence="4" id="KW-1185">Reference proteome</keyword>
<name>A0A6M0IPL5_9BACT</name>
<dbReference type="Gene3D" id="2.150.10.10">
    <property type="entry name" value="Serralysin-like metalloprotease, C-terminal"/>
    <property type="match status" value="1"/>
</dbReference>
<feature type="coiled-coil region" evidence="1">
    <location>
        <begin position="431"/>
        <end position="458"/>
    </location>
</feature>
<dbReference type="EMBL" id="JAAGNZ010000002">
    <property type="protein sequence ID" value="NEU68853.1"/>
    <property type="molecule type" value="Genomic_DNA"/>
</dbReference>
<evidence type="ECO:0000256" key="1">
    <source>
        <dbReference type="SAM" id="Coils"/>
    </source>
</evidence>
<dbReference type="Proteomes" id="UP000477386">
    <property type="component" value="Unassembled WGS sequence"/>
</dbReference>
<evidence type="ECO:0000256" key="2">
    <source>
        <dbReference type="SAM" id="SignalP"/>
    </source>
</evidence>
<dbReference type="InterPro" id="IPR011049">
    <property type="entry name" value="Serralysin-like_metalloprot_C"/>
</dbReference>
<evidence type="ECO:0000313" key="3">
    <source>
        <dbReference type="EMBL" id="NEU68853.1"/>
    </source>
</evidence>
<organism evidence="3 4">
    <name type="scientific">Spirosoma agri</name>
    <dbReference type="NCBI Taxonomy" id="1987381"/>
    <lineage>
        <taxon>Bacteria</taxon>
        <taxon>Pseudomonadati</taxon>
        <taxon>Bacteroidota</taxon>
        <taxon>Cytophagia</taxon>
        <taxon>Cytophagales</taxon>
        <taxon>Cytophagaceae</taxon>
        <taxon>Spirosoma</taxon>
    </lineage>
</organism>
<comment type="caution">
    <text evidence="3">The sequence shown here is derived from an EMBL/GenBank/DDBJ whole genome shotgun (WGS) entry which is preliminary data.</text>
</comment>
<proteinExistence type="predicted"/>
<feature type="signal peptide" evidence="2">
    <location>
        <begin position="1"/>
        <end position="21"/>
    </location>
</feature>
<evidence type="ECO:0000313" key="4">
    <source>
        <dbReference type="Proteomes" id="UP000477386"/>
    </source>
</evidence>
<dbReference type="AlphaFoldDB" id="A0A6M0IPL5"/>
<keyword evidence="1" id="KW-0175">Coiled coil</keyword>